<accession>A0A075WFB2</accession>
<feature type="transmembrane region" description="Helical" evidence="7">
    <location>
        <begin position="38"/>
        <end position="59"/>
    </location>
</feature>
<proteinExistence type="inferred from homology"/>
<dbReference type="GO" id="GO:0006508">
    <property type="term" value="P:proteolysis"/>
    <property type="evidence" value="ECO:0007669"/>
    <property type="project" value="UniProtKB-KW"/>
</dbReference>
<sequence length="315" mass="36729">MLESWATSSLILFVAILVVISLSLLYCSYLRRERWWKISGIFSVASFAVYILLFFWSFWNLLSNLLFILLVELAVFIILLPIFKVVFELKFENEEKYGEIDGIPVIIGYEKGKKVYNAFYTPLKRKIFVTKSLKDVLSGEELKAVIYHESGHSKNKWWMITRSTAMMFWVLIAAVVLTTLFLLEMGKFQPNLKVSLFITLGALLIIYATFFMVFSWINEHEADLFAVKKSGYENFSKALFKTYFYNVLGDYAEFVGKIDLKNFNSGDVTPFEILKILLKQSIYYLFPRNILNQPIPQTHPPLRYRILLAHQTLKC</sequence>
<feature type="domain" description="Peptidase M48" evidence="8">
    <location>
        <begin position="113"/>
        <end position="306"/>
    </location>
</feature>
<keyword evidence="7" id="KW-0812">Transmembrane</keyword>
<evidence type="ECO:0000313" key="10">
    <source>
        <dbReference type="Proteomes" id="UP000028501"/>
    </source>
</evidence>
<dbReference type="EMBL" id="CP006577">
    <property type="protein sequence ID" value="AIG97799.1"/>
    <property type="molecule type" value="Genomic_DNA"/>
</dbReference>
<protein>
    <submittedName>
        <fullName evidence="9">Zn-dependent protease with chaperone function</fullName>
    </submittedName>
</protein>
<keyword evidence="7" id="KW-0472">Membrane</keyword>
<organism evidence="9 10">
    <name type="scientific">Archaeoglobus fulgidus DSM 8774</name>
    <dbReference type="NCBI Taxonomy" id="1344584"/>
    <lineage>
        <taxon>Archaea</taxon>
        <taxon>Methanobacteriati</taxon>
        <taxon>Methanobacteriota</taxon>
        <taxon>Archaeoglobi</taxon>
        <taxon>Archaeoglobales</taxon>
        <taxon>Archaeoglobaceae</taxon>
        <taxon>Archaeoglobus</taxon>
    </lineage>
</organism>
<evidence type="ECO:0000256" key="5">
    <source>
        <dbReference type="ARBA" id="ARBA00023049"/>
    </source>
</evidence>
<keyword evidence="3 6" id="KW-0378">Hydrolase</keyword>
<keyword evidence="1 6" id="KW-0645">Protease</keyword>
<evidence type="ECO:0000313" key="9">
    <source>
        <dbReference type="EMBL" id="AIG97799.1"/>
    </source>
</evidence>
<dbReference type="KEGG" id="afg:AFULGI_00010140"/>
<keyword evidence="7" id="KW-1133">Transmembrane helix</keyword>
<evidence type="ECO:0000256" key="3">
    <source>
        <dbReference type="ARBA" id="ARBA00022801"/>
    </source>
</evidence>
<dbReference type="InterPro" id="IPR001915">
    <property type="entry name" value="Peptidase_M48"/>
</dbReference>
<feature type="transmembrane region" description="Helical" evidence="7">
    <location>
        <begin position="6"/>
        <end position="26"/>
    </location>
</feature>
<evidence type="ECO:0000256" key="6">
    <source>
        <dbReference type="RuleBase" id="RU003983"/>
    </source>
</evidence>
<evidence type="ECO:0000256" key="7">
    <source>
        <dbReference type="SAM" id="Phobius"/>
    </source>
</evidence>
<dbReference type="GO" id="GO:0004222">
    <property type="term" value="F:metalloendopeptidase activity"/>
    <property type="evidence" value="ECO:0007669"/>
    <property type="project" value="InterPro"/>
</dbReference>
<name>A0A075WFB2_ARCFL</name>
<keyword evidence="4 6" id="KW-0862">Zinc</keyword>
<dbReference type="Gene3D" id="3.30.2010.10">
    <property type="entry name" value="Metalloproteases ('zincins'), catalytic domain"/>
    <property type="match status" value="1"/>
</dbReference>
<gene>
    <name evidence="9" type="ORF">AFULGI_00010140</name>
</gene>
<dbReference type="HOGENOM" id="CLU_864959_0_0_2"/>
<dbReference type="RefSeq" id="WP_010878425.1">
    <property type="nucleotide sequence ID" value="NZ_CP006577.1"/>
</dbReference>
<evidence type="ECO:0000256" key="1">
    <source>
        <dbReference type="ARBA" id="ARBA00022670"/>
    </source>
</evidence>
<feature type="transmembrane region" description="Helical" evidence="7">
    <location>
        <begin position="195"/>
        <end position="217"/>
    </location>
</feature>
<dbReference type="GO" id="GO:0046872">
    <property type="term" value="F:metal ion binding"/>
    <property type="evidence" value="ECO:0007669"/>
    <property type="project" value="UniProtKB-KW"/>
</dbReference>
<keyword evidence="5 6" id="KW-0482">Metalloprotease</keyword>
<dbReference type="Pfam" id="PF01435">
    <property type="entry name" value="Peptidase_M48"/>
    <property type="match status" value="1"/>
</dbReference>
<comment type="cofactor">
    <cofactor evidence="6">
        <name>Zn(2+)</name>
        <dbReference type="ChEBI" id="CHEBI:29105"/>
    </cofactor>
    <text evidence="6">Binds 1 zinc ion per subunit.</text>
</comment>
<evidence type="ECO:0000259" key="8">
    <source>
        <dbReference type="Pfam" id="PF01435"/>
    </source>
</evidence>
<feature type="transmembrane region" description="Helical" evidence="7">
    <location>
        <begin position="164"/>
        <end position="183"/>
    </location>
</feature>
<dbReference type="GeneID" id="24794526"/>
<dbReference type="AlphaFoldDB" id="A0A075WFB2"/>
<feature type="transmembrane region" description="Helical" evidence="7">
    <location>
        <begin position="65"/>
        <end position="87"/>
    </location>
</feature>
<reference evidence="9 10" key="1">
    <citation type="submission" date="2013-07" db="EMBL/GenBank/DDBJ databases">
        <title>Genome of Archaeoglobus fulgidus.</title>
        <authorList>
            <person name="Fiebig A."/>
            <person name="Birkeland N.-K."/>
        </authorList>
    </citation>
    <scope>NUCLEOTIDE SEQUENCE [LARGE SCALE GENOMIC DNA]</scope>
    <source>
        <strain evidence="9 10">DSM 8774</strain>
    </source>
</reference>
<comment type="similarity">
    <text evidence="6">Belongs to the peptidase M48 family.</text>
</comment>
<evidence type="ECO:0000256" key="4">
    <source>
        <dbReference type="ARBA" id="ARBA00022833"/>
    </source>
</evidence>
<dbReference type="Proteomes" id="UP000028501">
    <property type="component" value="Chromosome"/>
</dbReference>
<keyword evidence="2" id="KW-0479">Metal-binding</keyword>
<evidence type="ECO:0000256" key="2">
    <source>
        <dbReference type="ARBA" id="ARBA00022723"/>
    </source>
</evidence>